<comment type="caution">
    <text evidence="3">The sequence shown here is derived from an EMBL/GenBank/DDBJ whole genome shotgun (WGS) entry which is preliminary data.</text>
</comment>
<dbReference type="Proteomes" id="UP001530400">
    <property type="component" value="Unassembled WGS sequence"/>
</dbReference>
<dbReference type="InterPro" id="IPR003591">
    <property type="entry name" value="Leu-rich_rpt_typical-subtyp"/>
</dbReference>
<proteinExistence type="predicted"/>
<evidence type="ECO:0000313" key="3">
    <source>
        <dbReference type="EMBL" id="KAL3801563.1"/>
    </source>
</evidence>
<dbReference type="PANTHER" id="PTHR48051:SF1">
    <property type="entry name" value="RAS SUPPRESSOR PROTEIN 1"/>
    <property type="match status" value="1"/>
</dbReference>
<dbReference type="InterPro" id="IPR050216">
    <property type="entry name" value="LRR_domain-containing"/>
</dbReference>
<dbReference type="EMBL" id="JALLPJ020000131">
    <property type="protein sequence ID" value="KAL3801563.1"/>
    <property type="molecule type" value="Genomic_DNA"/>
</dbReference>
<dbReference type="Pfam" id="PF13855">
    <property type="entry name" value="LRR_8"/>
    <property type="match status" value="1"/>
</dbReference>
<dbReference type="AlphaFoldDB" id="A0ABD3QMS6"/>
<dbReference type="Gene3D" id="3.80.10.10">
    <property type="entry name" value="Ribonuclease Inhibitor"/>
    <property type="match status" value="1"/>
</dbReference>
<dbReference type="InterPro" id="IPR001611">
    <property type="entry name" value="Leu-rich_rpt"/>
</dbReference>
<protein>
    <submittedName>
        <fullName evidence="3">Uncharacterized protein</fullName>
    </submittedName>
</protein>
<keyword evidence="2" id="KW-0677">Repeat</keyword>
<dbReference type="InterPro" id="IPR032675">
    <property type="entry name" value="LRR_dom_sf"/>
</dbReference>
<reference evidence="3 4" key="1">
    <citation type="submission" date="2024-10" db="EMBL/GenBank/DDBJ databases">
        <title>Updated reference genomes for cyclostephanoid diatoms.</title>
        <authorList>
            <person name="Roberts W.R."/>
            <person name="Alverson A.J."/>
        </authorList>
    </citation>
    <scope>NUCLEOTIDE SEQUENCE [LARGE SCALE GENOMIC DNA]</scope>
    <source>
        <strain evidence="3 4">AJA010-31</strain>
    </source>
</reference>
<evidence type="ECO:0000313" key="4">
    <source>
        <dbReference type="Proteomes" id="UP001530400"/>
    </source>
</evidence>
<gene>
    <name evidence="3" type="ORF">ACHAWO_001368</name>
</gene>
<sequence>MFIKKDTRKIPQILSDATTRLESPEGDKPITELSFARRAPELLASGISLILQPSFHPALENLVQLSLYDCGLNYVKEIQKNDVVLFPKLEQLDIGRNPSLVNDSLSDTFHTQFPALKEVWADDCSFGPSIPETLMQLKKLEVVRMTNNKLESVTELNNHWPMIKVLALDGNALQSAAGMGRLQHLEKLHLRQNKLTELDGVPSAENLKLTMFSLSSNLLSRLPESFVEATALKEVYLNGNQLEALPNGLSKLTELTKLNLAHNNIGQGKTPEEEDNFLPADFVERFGMPNVTSGKCDKDDSCVVLMEGNPLAENRKKRYWEEKRKAKEMEIASMEVEEEG</sequence>
<name>A0ABD3QMS6_9STRA</name>
<keyword evidence="4" id="KW-1185">Reference proteome</keyword>
<organism evidence="3 4">
    <name type="scientific">Cyclotella atomus</name>
    <dbReference type="NCBI Taxonomy" id="382360"/>
    <lineage>
        <taxon>Eukaryota</taxon>
        <taxon>Sar</taxon>
        <taxon>Stramenopiles</taxon>
        <taxon>Ochrophyta</taxon>
        <taxon>Bacillariophyta</taxon>
        <taxon>Coscinodiscophyceae</taxon>
        <taxon>Thalassiosirophycidae</taxon>
        <taxon>Stephanodiscales</taxon>
        <taxon>Stephanodiscaceae</taxon>
        <taxon>Cyclotella</taxon>
    </lineage>
</organism>
<dbReference type="SUPFAM" id="SSF52058">
    <property type="entry name" value="L domain-like"/>
    <property type="match status" value="1"/>
</dbReference>
<keyword evidence="1" id="KW-0433">Leucine-rich repeat</keyword>
<accession>A0ABD3QMS6</accession>
<dbReference type="SMART" id="SM00369">
    <property type="entry name" value="LRR_TYP"/>
    <property type="match status" value="4"/>
</dbReference>
<dbReference type="PANTHER" id="PTHR48051">
    <property type="match status" value="1"/>
</dbReference>
<dbReference type="PROSITE" id="PS51450">
    <property type="entry name" value="LRR"/>
    <property type="match status" value="1"/>
</dbReference>
<evidence type="ECO:0000256" key="2">
    <source>
        <dbReference type="ARBA" id="ARBA00022737"/>
    </source>
</evidence>
<evidence type="ECO:0000256" key="1">
    <source>
        <dbReference type="ARBA" id="ARBA00022614"/>
    </source>
</evidence>